<keyword evidence="6" id="KW-1185">Reference proteome</keyword>
<dbReference type="Gene3D" id="1.10.8.60">
    <property type="match status" value="1"/>
</dbReference>
<name>A0A1S8XA95_OPIVI</name>
<dbReference type="Proteomes" id="UP000243686">
    <property type="component" value="Unassembled WGS sequence"/>
</dbReference>
<dbReference type="GO" id="GO:0008568">
    <property type="term" value="F:microtubule severing ATPase activity"/>
    <property type="evidence" value="ECO:0007669"/>
    <property type="project" value="TreeGrafter"/>
</dbReference>
<organism evidence="5 6">
    <name type="scientific">Opisthorchis viverrini</name>
    <name type="common">Southeast Asian liver fluke</name>
    <dbReference type="NCBI Taxonomy" id="6198"/>
    <lineage>
        <taxon>Eukaryota</taxon>
        <taxon>Metazoa</taxon>
        <taxon>Spiralia</taxon>
        <taxon>Lophotrochozoa</taxon>
        <taxon>Platyhelminthes</taxon>
        <taxon>Trematoda</taxon>
        <taxon>Digenea</taxon>
        <taxon>Opisthorchiida</taxon>
        <taxon>Opisthorchiata</taxon>
        <taxon>Opisthorchiidae</taxon>
        <taxon>Opisthorchis</taxon>
    </lineage>
</organism>
<proteinExistence type="inferred from homology"/>
<feature type="domain" description="Spastin/Vps4 C-terminal" evidence="4">
    <location>
        <begin position="45"/>
        <end position="79"/>
    </location>
</feature>
<dbReference type="EMBL" id="KV891516">
    <property type="protein sequence ID" value="OON23618.1"/>
    <property type="molecule type" value="Genomic_DNA"/>
</dbReference>
<dbReference type="InterPro" id="IPR050304">
    <property type="entry name" value="MT-severing_AAA_ATPase"/>
</dbReference>
<protein>
    <submittedName>
        <fullName evidence="5">Vps4 oligomerization domain protein</fullName>
    </submittedName>
</protein>
<dbReference type="InterPro" id="IPR015415">
    <property type="entry name" value="Spast_Vps4_C"/>
</dbReference>
<comment type="similarity">
    <text evidence="1">Belongs to the AAA ATPase family.</text>
</comment>
<evidence type="ECO:0000313" key="5">
    <source>
        <dbReference type="EMBL" id="OON23618.1"/>
    </source>
</evidence>
<evidence type="ECO:0000256" key="1">
    <source>
        <dbReference type="ARBA" id="ARBA00006914"/>
    </source>
</evidence>
<dbReference type="PANTHER" id="PTHR23074:SF17">
    <property type="entry name" value="FIDGETIN-LIKE PROTEIN 1"/>
    <property type="match status" value="1"/>
</dbReference>
<dbReference type="AlphaFoldDB" id="A0A1S8XA95"/>
<sequence length="83" mass="9182">MNLISSQTKRKASADMANLCREAAMGPIRSLSLEAIQRIACDEVRPVVLADFESALNHVRASVSSGDLQHYLKWNKQYGSFDA</sequence>
<evidence type="ECO:0000256" key="3">
    <source>
        <dbReference type="ARBA" id="ARBA00022840"/>
    </source>
</evidence>
<reference evidence="5 6" key="1">
    <citation type="submission" date="2015-03" db="EMBL/GenBank/DDBJ databases">
        <title>Draft genome of the nematode, Opisthorchis viverrini.</title>
        <authorList>
            <person name="Mitreva M."/>
        </authorList>
    </citation>
    <scope>NUCLEOTIDE SEQUENCE [LARGE SCALE GENOMIC DNA]</scope>
    <source>
        <strain evidence="5">Khon Kaen</strain>
    </source>
</reference>
<keyword evidence="3" id="KW-0067">ATP-binding</keyword>
<evidence type="ECO:0000256" key="2">
    <source>
        <dbReference type="ARBA" id="ARBA00022741"/>
    </source>
</evidence>
<gene>
    <name evidence="5" type="ORF">X801_00470</name>
</gene>
<keyword evidence="2" id="KW-0547">Nucleotide-binding</keyword>
<accession>A0A1S8XA95</accession>
<evidence type="ECO:0000259" key="4">
    <source>
        <dbReference type="Pfam" id="PF09336"/>
    </source>
</evidence>
<dbReference type="GO" id="GO:0005524">
    <property type="term" value="F:ATP binding"/>
    <property type="evidence" value="ECO:0007669"/>
    <property type="project" value="UniProtKB-KW"/>
</dbReference>
<dbReference type="PANTHER" id="PTHR23074">
    <property type="entry name" value="AAA DOMAIN-CONTAINING"/>
    <property type="match status" value="1"/>
</dbReference>
<evidence type="ECO:0000313" key="6">
    <source>
        <dbReference type="Proteomes" id="UP000243686"/>
    </source>
</evidence>
<dbReference type="GO" id="GO:0016887">
    <property type="term" value="F:ATP hydrolysis activity"/>
    <property type="evidence" value="ECO:0007669"/>
    <property type="project" value="TreeGrafter"/>
</dbReference>
<dbReference type="Pfam" id="PF09336">
    <property type="entry name" value="Vps4_C"/>
    <property type="match status" value="1"/>
</dbReference>